<reference evidence="7 8" key="1">
    <citation type="journal article" date="2022" name="Genome Biol. Evol.">
        <title>Host diet, physiology and behaviors set the stage for Lachnospiraceae cladogenesis.</title>
        <authorList>
            <person name="Vera-Ponce De Leon A."/>
            <person name="Schneider M."/>
            <person name="Jahnes B.C."/>
            <person name="Sadowski V."/>
            <person name="Camuy-Velez L.A."/>
            <person name="Duan J."/>
            <person name="Sabree Z.L."/>
        </authorList>
    </citation>
    <scope>NUCLEOTIDE SEQUENCE [LARGE SCALE GENOMIC DNA]</scope>
    <source>
        <strain evidence="7 8">PAL113</strain>
    </source>
</reference>
<evidence type="ECO:0000313" key="7">
    <source>
        <dbReference type="EMBL" id="MCP1103345.1"/>
    </source>
</evidence>
<dbReference type="InterPro" id="IPR036852">
    <property type="entry name" value="Peptidase_S8/S53_dom_sf"/>
</dbReference>
<gene>
    <name evidence="7" type="ORF">NK125_13110</name>
</gene>
<dbReference type="InterPro" id="IPR050131">
    <property type="entry name" value="Peptidase_S8_subtilisin-like"/>
</dbReference>
<evidence type="ECO:0000313" key="8">
    <source>
        <dbReference type="Proteomes" id="UP001523566"/>
    </source>
</evidence>
<comment type="similarity">
    <text evidence="1 5">Belongs to the peptidase S8 family.</text>
</comment>
<accession>A0ABT1EBZ6</accession>
<evidence type="ECO:0000256" key="2">
    <source>
        <dbReference type="ARBA" id="ARBA00022670"/>
    </source>
</evidence>
<dbReference type="Gene3D" id="3.40.50.200">
    <property type="entry name" value="Peptidase S8/S53 domain"/>
    <property type="match status" value="1"/>
</dbReference>
<dbReference type="RefSeq" id="WP_262067120.1">
    <property type="nucleotide sequence ID" value="NZ_JAMXOD010000023.1"/>
</dbReference>
<dbReference type="Proteomes" id="UP001523566">
    <property type="component" value="Unassembled WGS sequence"/>
</dbReference>
<evidence type="ECO:0000256" key="3">
    <source>
        <dbReference type="ARBA" id="ARBA00022801"/>
    </source>
</evidence>
<evidence type="ECO:0000256" key="4">
    <source>
        <dbReference type="ARBA" id="ARBA00022825"/>
    </source>
</evidence>
<evidence type="ECO:0000259" key="6">
    <source>
        <dbReference type="Pfam" id="PF00082"/>
    </source>
</evidence>
<dbReference type="SUPFAM" id="SSF52743">
    <property type="entry name" value="Subtilisin-like"/>
    <property type="match status" value="1"/>
</dbReference>
<keyword evidence="2" id="KW-0645">Protease</keyword>
<sequence>MNKKMVVAVIDSGVNKKDVIFKGKTIDDYYYDGQGFRREHNGRINSHGTEVIKVLLKEAPDINILSVQTLRGDNKCTLSIIIDAINFCIEQQVDVINLSLGSCTATARKIDQLKKVCDEAVKKGIVIFAADHNIPGMKSYPANFDNVIGVTTSAESSSFCKVTYKDKVIKFSDNEVYIPDIVRCGVRKGNSFLCPYLAGVYCRMYVSDEKKENNVISFMDFLKHFIKRDNIEKIYFNKRDKRELYSLEKKKVLYFADDMDFNNMQIYGMYKDVCDIDTCFHELYPFDRSKLKKMVKEIDYFYIGSLTNQFIYENNEYLLTLLNFLVDCQIKVITIFPILSTYERMIIGKQRNGYIKSVYK</sequence>
<dbReference type="Pfam" id="PF00082">
    <property type="entry name" value="Peptidase_S8"/>
    <property type="match status" value="1"/>
</dbReference>
<keyword evidence="8" id="KW-1185">Reference proteome</keyword>
<protein>
    <submittedName>
        <fullName evidence="7">S8 family serine peptidase</fullName>
    </submittedName>
</protein>
<keyword evidence="3" id="KW-0378">Hydrolase</keyword>
<comment type="caution">
    <text evidence="5">Lacks conserved residue(s) required for the propagation of feature annotation.</text>
</comment>
<feature type="domain" description="Peptidase S8/S53" evidence="6">
    <location>
        <begin position="3"/>
        <end position="185"/>
    </location>
</feature>
<keyword evidence="4" id="KW-0720">Serine protease</keyword>
<dbReference type="PANTHER" id="PTHR43806:SF11">
    <property type="entry name" value="CEREVISIN-RELATED"/>
    <property type="match status" value="1"/>
</dbReference>
<dbReference type="EMBL" id="JAMZFW010000023">
    <property type="protein sequence ID" value="MCP1103345.1"/>
    <property type="molecule type" value="Genomic_DNA"/>
</dbReference>
<name>A0ABT1EBZ6_9FIRM</name>
<dbReference type="InterPro" id="IPR000209">
    <property type="entry name" value="Peptidase_S8/S53_dom"/>
</dbReference>
<evidence type="ECO:0000256" key="1">
    <source>
        <dbReference type="ARBA" id="ARBA00011073"/>
    </source>
</evidence>
<dbReference type="PROSITE" id="PS51892">
    <property type="entry name" value="SUBTILASE"/>
    <property type="match status" value="1"/>
</dbReference>
<organism evidence="7 8">
    <name type="scientific">Aequitasia blattaphilus</name>
    <dbReference type="NCBI Taxonomy" id="2949332"/>
    <lineage>
        <taxon>Bacteria</taxon>
        <taxon>Bacillati</taxon>
        <taxon>Bacillota</taxon>
        <taxon>Clostridia</taxon>
        <taxon>Lachnospirales</taxon>
        <taxon>Lachnospiraceae</taxon>
        <taxon>Aequitasia</taxon>
    </lineage>
</organism>
<dbReference type="PANTHER" id="PTHR43806">
    <property type="entry name" value="PEPTIDASE S8"/>
    <property type="match status" value="1"/>
</dbReference>
<proteinExistence type="inferred from homology"/>
<comment type="caution">
    <text evidence="7">The sequence shown here is derived from an EMBL/GenBank/DDBJ whole genome shotgun (WGS) entry which is preliminary data.</text>
</comment>
<evidence type="ECO:0000256" key="5">
    <source>
        <dbReference type="PROSITE-ProRule" id="PRU01240"/>
    </source>
</evidence>